<reference evidence="1 2" key="1">
    <citation type="submission" date="2017-06" db="EMBL/GenBank/DDBJ databases">
        <title>Salmonella reference genomes for public health.</title>
        <authorList>
            <person name="Robertson J."/>
            <person name="Yoshida C."/>
            <person name="Gurnik S."/>
            <person name="Nash J."/>
        </authorList>
    </citation>
    <scope>NUCLEOTIDE SEQUENCE [LARGE SCALE GENOMIC DNA]</scope>
    <source>
        <strain evidence="1 2">S-1643</strain>
        <plasmid evidence="2">Plasmid unnamed1</plasmid>
    </source>
</reference>
<name>A0A241PYJ2_SALET</name>
<evidence type="ECO:0000313" key="1">
    <source>
        <dbReference type="EMBL" id="ASG19323.1"/>
    </source>
</evidence>
<evidence type="ECO:0000313" key="2">
    <source>
        <dbReference type="Proteomes" id="UP000197157"/>
    </source>
</evidence>
<proteinExistence type="predicted"/>
<keyword evidence="1" id="KW-0614">Plasmid</keyword>
<protein>
    <submittedName>
        <fullName evidence="1">Uncharacterized protein</fullName>
    </submittedName>
</protein>
<gene>
    <name evidence="1" type="ORF">LFZ25_25270</name>
</gene>
<dbReference type="EMBL" id="CP022118">
    <property type="protein sequence ID" value="ASG19323.1"/>
    <property type="molecule type" value="Genomic_DNA"/>
</dbReference>
<sequence>MLKHEVEWPVKKVTFISQAETERPEHVAGAAMISITDPDKPSASLRLWEPLDRNTSRVVYELLCVPAKYEQLIQSHETQYLDEEIPFHVKIRELRR</sequence>
<organism evidence="1 2">
    <name type="scientific">Salmonella enterica subsp. enterica serovar Macclesfield str. S-1643</name>
    <dbReference type="NCBI Taxonomy" id="1242107"/>
    <lineage>
        <taxon>Bacteria</taxon>
        <taxon>Pseudomonadati</taxon>
        <taxon>Pseudomonadota</taxon>
        <taxon>Gammaproteobacteria</taxon>
        <taxon>Enterobacterales</taxon>
        <taxon>Enterobacteriaceae</taxon>
        <taxon>Salmonella</taxon>
    </lineage>
</organism>
<geneLocation type="plasmid" evidence="1">
    <name>unnamed1</name>
</geneLocation>
<dbReference type="AlphaFoldDB" id="A0A241PYJ2"/>
<accession>A0A241PYJ2</accession>
<dbReference type="Proteomes" id="UP000197157">
    <property type="component" value="Plasmid unnamed1"/>
</dbReference>